<comment type="caution">
    <text evidence="4">The sequence shown here is derived from an EMBL/GenBank/DDBJ whole genome shotgun (WGS) entry which is preliminary data.</text>
</comment>
<dbReference type="EMBL" id="JAPNTZ010000003">
    <property type="protein sequence ID" value="MCY1137972.1"/>
    <property type="molecule type" value="Genomic_DNA"/>
</dbReference>
<gene>
    <name evidence="4" type="ORF">OWR29_08175</name>
</gene>
<protein>
    <submittedName>
        <fullName evidence="4">Alpha/beta fold hydrolase</fullName>
    </submittedName>
</protein>
<dbReference type="PANTHER" id="PTHR10272">
    <property type="entry name" value="PLATELET-ACTIVATING FACTOR ACETYLHYDROLASE"/>
    <property type="match status" value="1"/>
</dbReference>
<name>A0ABT4AUV4_9ACTN</name>
<organism evidence="4 5">
    <name type="scientific">Paractinoplanes pyxinae</name>
    <dbReference type="NCBI Taxonomy" id="2997416"/>
    <lineage>
        <taxon>Bacteria</taxon>
        <taxon>Bacillati</taxon>
        <taxon>Actinomycetota</taxon>
        <taxon>Actinomycetes</taxon>
        <taxon>Micromonosporales</taxon>
        <taxon>Micromonosporaceae</taxon>
        <taxon>Paractinoplanes</taxon>
    </lineage>
</organism>
<dbReference type="Proteomes" id="UP001151002">
    <property type="component" value="Unassembled WGS sequence"/>
</dbReference>
<dbReference type="RefSeq" id="WP_267561944.1">
    <property type="nucleotide sequence ID" value="NZ_JAPNTZ010000003.1"/>
</dbReference>
<keyword evidence="2" id="KW-0442">Lipid degradation</keyword>
<reference evidence="4" key="1">
    <citation type="submission" date="2022-11" db="EMBL/GenBank/DDBJ databases">
        <authorList>
            <person name="Somphong A."/>
            <person name="Phongsopitanun W."/>
        </authorList>
    </citation>
    <scope>NUCLEOTIDE SEQUENCE</scope>
    <source>
        <strain evidence="4">Pm04-4</strain>
    </source>
</reference>
<keyword evidence="5" id="KW-1185">Reference proteome</keyword>
<dbReference type="Gene3D" id="3.40.50.1820">
    <property type="entry name" value="alpha/beta hydrolase"/>
    <property type="match status" value="1"/>
</dbReference>
<keyword evidence="1 4" id="KW-0378">Hydrolase</keyword>
<dbReference type="GO" id="GO:0016787">
    <property type="term" value="F:hydrolase activity"/>
    <property type="evidence" value="ECO:0007669"/>
    <property type="project" value="UniProtKB-KW"/>
</dbReference>
<sequence>MSLLAVAVAATMLHLPAPTGPYEVGVVDRHLVDVSRADPWVPQQRRELMVSIWYPAVRGEGTPKQYVTPAESALILDRLNVTDVPAEVLSTTVTHARPAARPLPQQSKRPLVVLSPGFGLPRSSLTGLAEDLASRGYVVAGIDHTYEAAAVTFPDGRVAQCVACDLPGIAEKVTASRVRDVSFVLDSLHGGYDPRRVAIVGHSIGGSAASAAMVADRRIDAGVNLDGTVQLRLPARGLDRPFVLIGAEKHGTPGDDPSWTKAWAHLTGWKRWLSVQGTDHLSFTDYAPLADQAGRPLQPLAGDRCLEITRTYVAATVDKHLRGRPGPLPRDPQVIFHNPAYR</sequence>
<keyword evidence="3" id="KW-0443">Lipid metabolism</keyword>
<evidence type="ECO:0000256" key="2">
    <source>
        <dbReference type="ARBA" id="ARBA00022963"/>
    </source>
</evidence>
<evidence type="ECO:0000256" key="3">
    <source>
        <dbReference type="ARBA" id="ARBA00023098"/>
    </source>
</evidence>
<dbReference type="Pfam" id="PF03403">
    <property type="entry name" value="PAF-AH_p_II"/>
    <property type="match status" value="2"/>
</dbReference>
<dbReference type="SUPFAM" id="SSF53474">
    <property type="entry name" value="alpha/beta-Hydrolases"/>
    <property type="match status" value="1"/>
</dbReference>
<proteinExistence type="predicted"/>
<dbReference type="InterPro" id="IPR029058">
    <property type="entry name" value="AB_hydrolase_fold"/>
</dbReference>
<dbReference type="PANTHER" id="PTHR10272:SF0">
    <property type="entry name" value="PLATELET-ACTIVATING FACTOR ACETYLHYDROLASE"/>
    <property type="match status" value="1"/>
</dbReference>
<evidence type="ECO:0000256" key="1">
    <source>
        <dbReference type="ARBA" id="ARBA00022801"/>
    </source>
</evidence>
<accession>A0ABT4AUV4</accession>
<evidence type="ECO:0000313" key="4">
    <source>
        <dbReference type="EMBL" id="MCY1137972.1"/>
    </source>
</evidence>
<evidence type="ECO:0000313" key="5">
    <source>
        <dbReference type="Proteomes" id="UP001151002"/>
    </source>
</evidence>